<protein>
    <submittedName>
        <fullName evidence="1">Uncharacterized protein</fullName>
    </submittedName>
</protein>
<organism evidence="1 2">
    <name type="scientific">Amblyomma americanum</name>
    <name type="common">Lone star tick</name>
    <dbReference type="NCBI Taxonomy" id="6943"/>
    <lineage>
        <taxon>Eukaryota</taxon>
        <taxon>Metazoa</taxon>
        <taxon>Ecdysozoa</taxon>
        <taxon>Arthropoda</taxon>
        <taxon>Chelicerata</taxon>
        <taxon>Arachnida</taxon>
        <taxon>Acari</taxon>
        <taxon>Parasitiformes</taxon>
        <taxon>Ixodida</taxon>
        <taxon>Ixodoidea</taxon>
        <taxon>Ixodidae</taxon>
        <taxon>Amblyomminae</taxon>
        <taxon>Amblyomma</taxon>
    </lineage>
</organism>
<dbReference type="AlphaFoldDB" id="A0AAQ4DTF1"/>
<gene>
    <name evidence="1" type="ORF">V5799_031649</name>
</gene>
<comment type="caution">
    <text evidence="1">The sequence shown here is derived from an EMBL/GenBank/DDBJ whole genome shotgun (WGS) entry which is preliminary data.</text>
</comment>
<reference evidence="1 2" key="1">
    <citation type="journal article" date="2023" name="Arcadia Sci">
        <title>De novo assembly of a long-read Amblyomma americanum tick genome.</title>
        <authorList>
            <person name="Chou S."/>
            <person name="Poskanzer K.E."/>
            <person name="Rollins M."/>
            <person name="Thuy-Boun P.S."/>
        </authorList>
    </citation>
    <scope>NUCLEOTIDE SEQUENCE [LARGE SCALE GENOMIC DNA]</scope>
    <source>
        <strain evidence="1">F_SG_1</strain>
        <tissue evidence="1">Salivary glands</tissue>
    </source>
</reference>
<evidence type="ECO:0000313" key="2">
    <source>
        <dbReference type="Proteomes" id="UP001321473"/>
    </source>
</evidence>
<dbReference type="Proteomes" id="UP001321473">
    <property type="component" value="Unassembled WGS sequence"/>
</dbReference>
<accession>A0AAQ4DTF1</accession>
<sequence>MKHAELVTSSFQYQKVDAVVGLTLYMGAREYTTTLPDDQKNKTMLLLYAGCSAESTTNIDAVSTSTLSILKRIFLSPLP</sequence>
<keyword evidence="2" id="KW-1185">Reference proteome</keyword>
<name>A0AAQ4DTF1_AMBAM</name>
<evidence type="ECO:0000313" key="1">
    <source>
        <dbReference type="EMBL" id="KAK8765741.1"/>
    </source>
</evidence>
<proteinExistence type="predicted"/>
<dbReference type="EMBL" id="JARKHS020027035">
    <property type="protein sequence ID" value="KAK8765741.1"/>
    <property type="molecule type" value="Genomic_DNA"/>
</dbReference>